<comment type="similarity">
    <text evidence="1">Belongs to the prokaryotic molybdopterin-containing oxidoreductase family.</text>
</comment>
<comment type="caution">
    <text evidence="8">The sequence shown here is derived from an EMBL/GenBank/DDBJ whole genome shotgun (WGS) entry which is preliminary data.</text>
</comment>
<evidence type="ECO:0000256" key="1">
    <source>
        <dbReference type="ARBA" id="ARBA00010312"/>
    </source>
</evidence>
<dbReference type="InterPro" id="IPR006963">
    <property type="entry name" value="Mopterin_OxRdtase_4Fe-4S_dom"/>
</dbReference>
<dbReference type="GO" id="GO:0051536">
    <property type="term" value="F:iron-sulfur cluster binding"/>
    <property type="evidence" value="ECO:0007669"/>
    <property type="project" value="UniProtKB-KW"/>
</dbReference>
<evidence type="ECO:0000313" key="9">
    <source>
        <dbReference type="Proteomes" id="UP000294947"/>
    </source>
</evidence>
<keyword evidence="4" id="KW-0411">Iron-sulfur</keyword>
<dbReference type="SUPFAM" id="SSF50692">
    <property type="entry name" value="ADC-like"/>
    <property type="match status" value="1"/>
</dbReference>
<dbReference type="InterPro" id="IPR012675">
    <property type="entry name" value="Beta-grasp_dom_sf"/>
</dbReference>
<dbReference type="GO" id="GO:0046872">
    <property type="term" value="F:metal ion binding"/>
    <property type="evidence" value="ECO:0007669"/>
    <property type="project" value="UniProtKB-KW"/>
</dbReference>
<dbReference type="OrthoDB" id="7376058at2"/>
<evidence type="ECO:0000259" key="6">
    <source>
        <dbReference type="PROSITE" id="PS51384"/>
    </source>
</evidence>
<evidence type="ECO:0000256" key="3">
    <source>
        <dbReference type="ARBA" id="ARBA00023004"/>
    </source>
</evidence>
<dbReference type="Gene3D" id="2.40.30.10">
    <property type="entry name" value="Translation factors"/>
    <property type="match status" value="1"/>
</dbReference>
<gene>
    <name evidence="8" type="ORF">E1288_29545</name>
</gene>
<proteinExistence type="inferred from homology"/>
<evidence type="ECO:0000256" key="4">
    <source>
        <dbReference type="ARBA" id="ARBA00023014"/>
    </source>
</evidence>
<dbReference type="Gene3D" id="3.10.20.30">
    <property type="match status" value="1"/>
</dbReference>
<evidence type="ECO:0000256" key="2">
    <source>
        <dbReference type="ARBA" id="ARBA00022723"/>
    </source>
</evidence>
<dbReference type="Pfam" id="PF01568">
    <property type="entry name" value="Molydop_binding"/>
    <property type="match status" value="1"/>
</dbReference>
<dbReference type="CDD" id="cd00207">
    <property type="entry name" value="fer2"/>
    <property type="match status" value="1"/>
</dbReference>
<dbReference type="Pfam" id="PF00175">
    <property type="entry name" value="NAD_binding_1"/>
    <property type="match status" value="1"/>
</dbReference>
<dbReference type="InterPro" id="IPR001433">
    <property type="entry name" value="OxRdtase_FAD/NAD-bd"/>
</dbReference>
<dbReference type="SUPFAM" id="SSF54292">
    <property type="entry name" value="2Fe-2S ferredoxin-like"/>
    <property type="match status" value="1"/>
</dbReference>
<dbReference type="Gene3D" id="2.40.40.20">
    <property type="match status" value="1"/>
</dbReference>
<dbReference type="SUPFAM" id="SSF52343">
    <property type="entry name" value="Ferredoxin reductase-like, C-terminal NADP-linked domain"/>
    <property type="match status" value="1"/>
</dbReference>
<dbReference type="Pfam" id="PF00111">
    <property type="entry name" value="Fer2"/>
    <property type="match status" value="1"/>
</dbReference>
<dbReference type="Proteomes" id="UP000294947">
    <property type="component" value="Unassembled WGS sequence"/>
</dbReference>
<dbReference type="RefSeq" id="WP_132490766.1">
    <property type="nucleotide sequence ID" value="NZ_SMKW01000047.1"/>
</dbReference>
<dbReference type="PROSITE" id="PS51085">
    <property type="entry name" value="2FE2S_FER_2"/>
    <property type="match status" value="1"/>
</dbReference>
<dbReference type="SMART" id="SM00926">
    <property type="entry name" value="Molybdop_Fe4S4"/>
    <property type="match status" value="1"/>
</dbReference>
<dbReference type="Gene3D" id="3.40.50.740">
    <property type="match status" value="2"/>
</dbReference>
<dbReference type="Gene3D" id="3.40.228.10">
    <property type="entry name" value="Dimethylsulfoxide Reductase, domain 2"/>
    <property type="match status" value="1"/>
</dbReference>
<dbReference type="InterPro" id="IPR006656">
    <property type="entry name" value="Mopterin_OxRdtase"/>
</dbReference>
<dbReference type="Gene3D" id="3.40.50.80">
    <property type="entry name" value="Nucleotide-binding domain of ferredoxin-NADP reductase (FNR) module"/>
    <property type="match status" value="1"/>
</dbReference>
<dbReference type="EMBL" id="SMKW01000047">
    <property type="protein sequence ID" value="TDD42460.1"/>
    <property type="molecule type" value="Genomic_DNA"/>
</dbReference>
<dbReference type="InterPro" id="IPR017927">
    <property type="entry name" value="FAD-bd_FR_type"/>
</dbReference>
<protein>
    <submittedName>
        <fullName evidence="8">2Fe-2S iron-sulfur cluster binding domain-containing protein</fullName>
    </submittedName>
</protein>
<dbReference type="CDD" id="cd02781">
    <property type="entry name" value="MopB_CT_Acetylene-hydratase"/>
    <property type="match status" value="1"/>
</dbReference>
<dbReference type="PANTHER" id="PTHR43742">
    <property type="entry name" value="TRIMETHYLAMINE-N-OXIDE REDUCTASE"/>
    <property type="match status" value="1"/>
</dbReference>
<evidence type="ECO:0000313" key="8">
    <source>
        <dbReference type="EMBL" id="TDD42460.1"/>
    </source>
</evidence>
<feature type="domain" description="4Fe-4S Mo/W bis-MGD-type" evidence="7">
    <location>
        <begin position="1"/>
        <end position="56"/>
    </location>
</feature>
<keyword evidence="9" id="KW-1185">Reference proteome</keyword>
<sequence length="1121" mass="122341">MGEVRGYCTLCRSRCGAVYTVEGGSLLAVRPDAEHPTGAAMCPKGRAAGEIVHSPGRLTRPLRRTTPKSDPDPRWREISWDEALGEVADRLGQIRDESGPEAVAFSVTSPSGTPMSDSIDWVERFIRLFGSPNTCYSTEICNWHKDFAHAFTFGSGLPAADYAGTDLAVLWGHNPAKSWLAQSAALAEARSRGARLAVVDPRRSTSAMHADHWLRVRPGTDAALALGVAGRLLTTGGYDEAFVRTWSNAPLLVRLDNGRFLRAEELDPELTGYVVWNEQSGRAEPYDPVRAAVSPERFALRGKQRVLTYTGQVDCVPAFERYTDACEAWPLDRTAAITGVESGQIAAFADDLAHASSVAYAAWSGVGQHANATQTERAIATLYALTGSYDVPGGNVVLPRHPVNQVTTPDQLSADQRAKALGSQRFPLGPPNQGWVNMRDLCQAMLTGRPYPIRALFSFGGNLLLSQPDPVRTAAALRALEFCVHLDLFENPTAARFADILLPVNSPWEHEAIKVGFEITPRAQEQVQLRPRMVEPIGESRSDTEVVFDLARRLGMGRQFFGGDIEAAWDHQLAPLGVRVADLRLHPGGIRIPLRTRYRKHADRDAGGGVTGFATPTRRVEFYSERLAEHGYSPVPVHRPVAPDPRFPLVLTCAKNGYFCHSQHRGLASLRKRFPEPTADISAGLAAARGIENGDWIEIRTRNDTVRMRARIDDSLHSDVVVAEYGWWQETPDLGLPGSDPLHSGGTNYNLLIDDDSHDPVSGSVPMRSTPCEVRRVPATDWHGQREFVVDAALPVTPEVVSLRLRPAKGFPLPDYRPGQHVTVAAADDPATARSYSLTGPAREQQRTGYSIAVRRVTDGQLSTVIHDRFRSGTRVLVTSPGGLFALPLTHSQPIVLLAAGIGVTPFLGYLETLATSDADIPEVVLHHGSRDKTSHVFAHRIHVLAQSIPTLRVVDHYSRPAPGDLVGRDYAVRGRITAAAIDPDLIYRRARFYLCGPEVMLDEITTGLVAHGVPRFDIFAEKFHSAVRDVVVPDDATATVRFARSNQELRWRKADGTLLELAEREGISLPSGCRLGQCESCAVPVLSGSVAHLIAPADDLPDDHCLTCQSVPTTDLVLDA</sequence>
<dbReference type="PROSITE" id="PS51669">
    <property type="entry name" value="4FE4S_MOW_BIS_MGD"/>
    <property type="match status" value="1"/>
</dbReference>
<name>A0A4R4YEC0_9PSEU</name>
<dbReference type="InterPro" id="IPR036010">
    <property type="entry name" value="2Fe-2S_ferredoxin-like_sf"/>
</dbReference>
<dbReference type="Gene3D" id="2.20.25.90">
    <property type="entry name" value="ADC-like domains"/>
    <property type="match status" value="1"/>
</dbReference>
<dbReference type="GO" id="GO:0043546">
    <property type="term" value="F:molybdopterin cofactor binding"/>
    <property type="evidence" value="ECO:0007669"/>
    <property type="project" value="InterPro"/>
</dbReference>
<accession>A0A4R4YEC0</accession>
<feature type="domain" description="FAD-binding FR-type" evidence="6">
    <location>
        <begin position="783"/>
        <end position="888"/>
    </location>
</feature>
<dbReference type="SUPFAM" id="SSF53706">
    <property type="entry name" value="Formate dehydrogenase/DMSO reductase, domains 1-3"/>
    <property type="match status" value="1"/>
</dbReference>
<dbReference type="InterPro" id="IPR037949">
    <property type="entry name" value="MopB_CT_Acetylene-hydratase"/>
</dbReference>
<dbReference type="InterPro" id="IPR009010">
    <property type="entry name" value="Asp_de-COase-like_dom_sf"/>
</dbReference>
<dbReference type="InterPro" id="IPR039261">
    <property type="entry name" value="FNR_nucleotide-bd"/>
</dbReference>
<reference evidence="8 9" key="1">
    <citation type="submission" date="2019-03" db="EMBL/GenBank/DDBJ databases">
        <title>Draft genome sequences of novel Actinobacteria.</title>
        <authorList>
            <person name="Sahin N."/>
            <person name="Ay H."/>
            <person name="Saygin H."/>
        </authorList>
    </citation>
    <scope>NUCLEOTIDE SEQUENCE [LARGE SCALE GENOMIC DNA]</scope>
    <source>
        <strain evidence="8 9">7K502</strain>
    </source>
</reference>
<dbReference type="SUPFAM" id="SSF63380">
    <property type="entry name" value="Riboflavin synthase domain-like"/>
    <property type="match status" value="1"/>
</dbReference>
<keyword evidence="2" id="KW-0479">Metal-binding</keyword>
<evidence type="ECO:0000259" key="5">
    <source>
        <dbReference type="PROSITE" id="PS51085"/>
    </source>
</evidence>
<dbReference type="GO" id="GO:0016491">
    <property type="term" value="F:oxidoreductase activity"/>
    <property type="evidence" value="ECO:0007669"/>
    <property type="project" value="InterPro"/>
</dbReference>
<dbReference type="InterPro" id="IPR006657">
    <property type="entry name" value="MoPterin_dinucl-bd_dom"/>
</dbReference>
<dbReference type="InterPro" id="IPR001041">
    <property type="entry name" value="2Fe-2S_ferredoxin-type"/>
</dbReference>
<evidence type="ECO:0000259" key="7">
    <source>
        <dbReference type="PROSITE" id="PS51669"/>
    </source>
</evidence>
<dbReference type="PROSITE" id="PS51384">
    <property type="entry name" value="FAD_FR"/>
    <property type="match status" value="1"/>
</dbReference>
<dbReference type="AlphaFoldDB" id="A0A4R4YEC0"/>
<feature type="domain" description="2Fe-2S ferredoxin-type" evidence="5">
    <location>
        <begin position="1039"/>
        <end position="1121"/>
    </location>
</feature>
<dbReference type="Pfam" id="PF04879">
    <property type="entry name" value="Molybdop_Fe4S4"/>
    <property type="match status" value="1"/>
</dbReference>
<dbReference type="InterPro" id="IPR050612">
    <property type="entry name" value="Prok_Mopterin_Oxidored"/>
</dbReference>
<keyword evidence="3" id="KW-0408">Iron</keyword>
<dbReference type="GO" id="GO:0018818">
    <property type="term" value="F:acetylene hydratase activity"/>
    <property type="evidence" value="ECO:0007669"/>
    <property type="project" value="InterPro"/>
</dbReference>
<dbReference type="Pfam" id="PF00384">
    <property type="entry name" value="Molybdopterin"/>
    <property type="match status" value="1"/>
</dbReference>
<dbReference type="InterPro" id="IPR017938">
    <property type="entry name" value="Riboflavin_synthase-like_b-brl"/>
</dbReference>
<organism evidence="8 9">
    <name type="scientific">Saccharopolyspora elongata</name>
    <dbReference type="NCBI Taxonomy" id="2530387"/>
    <lineage>
        <taxon>Bacteria</taxon>
        <taxon>Bacillati</taxon>
        <taxon>Actinomycetota</taxon>
        <taxon>Actinomycetes</taxon>
        <taxon>Pseudonocardiales</taxon>
        <taxon>Pseudonocardiaceae</taxon>
        <taxon>Saccharopolyspora</taxon>
    </lineage>
</organism>
<dbReference type="PANTHER" id="PTHR43742:SF6">
    <property type="entry name" value="OXIDOREDUCTASE YYAE-RELATED"/>
    <property type="match status" value="1"/>
</dbReference>